<dbReference type="PANTHER" id="PTHR34222">
    <property type="entry name" value="GAG_PRE-INTEGRS DOMAIN-CONTAINING PROTEIN"/>
    <property type="match status" value="1"/>
</dbReference>
<dbReference type="Gene3D" id="1.10.8.10">
    <property type="entry name" value="DNA helicase RuvA subunit, C-terminal domain"/>
    <property type="match status" value="1"/>
</dbReference>
<gene>
    <name evidence="3" type="ORF">Tco_0874402</name>
</gene>
<reference evidence="3" key="2">
    <citation type="submission" date="2022-01" db="EMBL/GenBank/DDBJ databases">
        <authorList>
            <person name="Yamashiro T."/>
            <person name="Shiraishi A."/>
            <person name="Satake H."/>
            <person name="Nakayama K."/>
        </authorList>
    </citation>
    <scope>NUCLEOTIDE SEQUENCE</scope>
</reference>
<evidence type="ECO:0000313" key="4">
    <source>
        <dbReference type="Proteomes" id="UP001151760"/>
    </source>
</evidence>
<dbReference type="EMBL" id="BQNB010013417">
    <property type="protein sequence ID" value="GJT15696.1"/>
    <property type="molecule type" value="Genomic_DNA"/>
</dbReference>
<name>A0ABQ5BLI4_9ASTR</name>
<dbReference type="Pfam" id="PF19026">
    <property type="entry name" value="UBA_HYPK"/>
    <property type="match status" value="1"/>
</dbReference>
<proteinExistence type="predicted"/>
<comment type="caution">
    <text evidence="3">The sequence shown here is derived from an EMBL/GenBank/DDBJ whole genome shotgun (WGS) entry which is preliminary data.</text>
</comment>
<accession>A0ABQ5BLI4</accession>
<keyword evidence="4" id="KW-1185">Reference proteome</keyword>
<sequence>MPDMGSVMGKPKISAAAAQADEEEEEVDETRVEPRDIDLVMTQAGVSRPKAVKALKTHNGDIGSLPLRAFEVWNELKEIFDRVDGFMTFNLHHKINSLTQNGSPVAEYFNKLSTLWKQFDTLIQLPRCTCHVTKDFKKHNQLMKLMHFLMGLDHSYMQLRSNILSRDPLSDAKGAYVLISSEESHRAVVTSSRAGPSQRAQSFVFNSSVNNRSVVQRSQTFGNTPRSNNAPRPNNNGNRRSAGGPTLVCEHYGFNDHTMDSSTSTYYDEQISKLISLIKENSLKDNGKGVQYGRLALEHTGITFDSGANQHLTYIDKNLVNVIDILVTDI</sequence>
<organism evidence="3 4">
    <name type="scientific">Tanacetum coccineum</name>
    <dbReference type="NCBI Taxonomy" id="301880"/>
    <lineage>
        <taxon>Eukaryota</taxon>
        <taxon>Viridiplantae</taxon>
        <taxon>Streptophyta</taxon>
        <taxon>Embryophyta</taxon>
        <taxon>Tracheophyta</taxon>
        <taxon>Spermatophyta</taxon>
        <taxon>Magnoliopsida</taxon>
        <taxon>eudicotyledons</taxon>
        <taxon>Gunneridae</taxon>
        <taxon>Pentapetalae</taxon>
        <taxon>asterids</taxon>
        <taxon>campanulids</taxon>
        <taxon>Asterales</taxon>
        <taxon>Asteraceae</taxon>
        <taxon>Asteroideae</taxon>
        <taxon>Anthemideae</taxon>
        <taxon>Anthemidinae</taxon>
        <taxon>Tanacetum</taxon>
    </lineage>
</organism>
<dbReference type="Proteomes" id="UP001151760">
    <property type="component" value="Unassembled WGS sequence"/>
</dbReference>
<evidence type="ECO:0000256" key="1">
    <source>
        <dbReference type="SAM" id="MobiDB-lite"/>
    </source>
</evidence>
<evidence type="ECO:0000313" key="3">
    <source>
        <dbReference type="EMBL" id="GJT15696.1"/>
    </source>
</evidence>
<feature type="region of interest" description="Disordered" evidence="1">
    <location>
        <begin position="1"/>
        <end position="32"/>
    </location>
</feature>
<evidence type="ECO:0000259" key="2">
    <source>
        <dbReference type="Pfam" id="PF19026"/>
    </source>
</evidence>
<feature type="region of interest" description="Disordered" evidence="1">
    <location>
        <begin position="218"/>
        <end position="245"/>
    </location>
</feature>
<dbReference type="InterPro" id="IPR044034">
    <property type="entry name" value="NAC-like_UBA"/>
</dbReference>
<protein>
    <submittedName>
        <fullName evidence="3">Ribonuclease H-like domain-containing protein</fullName>
    </submittedName>
</protein>
<feature type="domain" description="Nascent polypeptide-associated complex subunit alpha-like UBA" evidence="2">
    <location>
        <begin position="32"/>
        <end position="62"/>
    </location>
</feature>
<reference evidence="3" key="1">
    <citation type="journal article" date="2022" name="Int. J. Mol. Sci.">
        <title>Draft Genome of Tanacetum Coccineum: Genomic Comparison of Closely Related Tanacetum-Family Plants.</title>
        <authorList>
            <person name="Yamashiro T."/>
            <person name="Shiraishi A."/>
            <person name="Nakayama K."/>
            <person name="Satake H."/>
        </authorList>
    </citation>
    <scope>NUCLEOTIDE SEQUENCE</scope>
</reference>
<dbReference type="PANTHER" id="PTHR34222:SF99">
    <property type="entry name" value="PROTEIN, PUTATIVE-RELATED"/>
    <property type="match status" value="1"/>
</dbReference>